<name>A0A179BDL7_RHILE</name>
<dbReference type="EMBL" id="LWBS01000436">
    <property type="protein sequence ID" value="OAP89403.1"/>
    <property type="molecule type" value="Genomic_DNA"/>
</dbReference>
<evidence type="ECO:0000313" key="1">
    <source>
        <dbReference type="EMBL" id="OAP89403.1"/>
    </source>
</evidence>
<reference evidence="1" key="1">
    <citation type="submission" date="2016-04" db="EMBL/GenBank/DDBJ databases">
        <title>Fast-growing isolate from the root nodules of Vavilovia formosa.</title>
        <authorList>
            <person name="Kimeklis A."/>
            <person name="Safronova V."/>
            <person name="Belimov A."/>
            <person name="Andronov E."/>
        </authorList>
    </citation>
    <scope>NUCLEOTIDE SEQUENCE [LARGE SCALE GENOMIC DNA]</scope>
    <source>
        <strain evidence="1">Vaf-46</strain>
    </source>
</reference>
<sequence length="68" mass="7925">MDRVASSMQQCWLEPDLAYEMADAFFRMLYDPMRRSVQASARRNALDGVVCRMYVRLSALCRCARLTK</sequence>
<accession>A0A179BDL7</accession>
<organism evidence="1">
    <name type="scientific">Rhizobium leguminosarum</name>
    <dbReference type="NCBI Taxonomy" id="384"/>
    <lineage>
        <taxon>Bacteria</taxon>
        <taxon>Pseudomonadati</taxon>
        <taxon>Pseudomonadota</taxon>
        <taxon>Alphaproteobacteria</taxon>
        <taxon>Hyphomicrobiales</taxon>
        <taxon>Rhizobiaceae</taxon>
        <taxon>Rhizobium/Agrobacterium group</taxon>
        <taxon>Rhizobium</taxon>
    </lineage>
</organism>
<protein>
    <submittedName>
        <fullName evidence="1">Uncharacterized protein</fullName>
    </submittedName>
</protein>
<gene>
    <name evidence="1" type="ORF">A4U53_32810</name>
</gene>
<proteinExistence type="predicted"/>
<comment type="caution">
    <text evidence="1">The sequence shown here is derived from an EMBL/GenBank/DDBJ whole genome shotgun (WGS) entry which is preliminary data.</text>
</comment>
<dbReference type="AlphaFoldDB" id="A0A179BDL7"/>